<sequence>MSSIIKSLSDVFTSLVELVWSFFTTAGDLVQKTASFVLKFFSEVLDLFVNFFRGLVDLAGGIVGFVLGNILMLGVLAAIVLGFLQYQRNQGNTVKVGNKKLN</sequence>
<gene>
    <name evidence="2" type="ORF">B5807_11342</name>
</gene>
<keyword evidence="1" id="KW-0472">Membrane</keyword>
<dbReference type="STRING" id="105696.A0A1Y2LJ57"/>
<feature type="transmembrane region" description="Helical" evidence="1">
    <location>
        <begin position="58"/>
        <end position="84"/>
    </location>
</feature>
<evidence type="ECO:0000313" key="2">
    <source>
        <dbReference type="EMBL" id="OSS43946.1"/>
    </source>
</evidence>
<reference evidence="2 3" key="1">
    <citation type="journal article" date="2017" name="Genome Announc.">
        <title>Genome sequence of the saprophytic ascomycete Epicoccum nigrum ICMP 19927 strain isolated from New Zealand.</title>
        <authorList>
            <person name="Fokin M."/>
            <person name="Fleetwood D."/>
            <person name="Weir B.S."/>
            <person name="Villas-Boas S.G."/>
        </authorList>
    </citation>
    <scope>NUCLEOTIDE SEQUENCE [LARGE SCALE GENOMIC DNA]</scope>
    <source>
        <strain evidence="2 3">ICMP 19927</strain>
    </source>
</reference>
<dbReference type="Proteomes" id="UP000193240">
    <property type="component" value="Unassembled WGS sequence"/>
</dbReference>
<evidence type="ECO:0000313" key="3">
    <source>
        <dbReference type="Proteomes" id="UP000193240"/>
    </source>
</evidence>
<name>A0A1Y2LJ57_EPING</name>
<keyword evidence="1" id="KW-1133">Transmembrane helix</keyword>
<proteinExistence type="predicted"/>
<dbReference type="OMA" id="FAGIPKM"/>
<dbReference type="EMBL" id="KZ107860">
    <property type="protein sequence ID" value="OSS43946.1"/>
    <property type="molecule type" value="Genomic_DNA"/>
</dbReference>
<organism evidence="2 3">
    <name type="scientific">Epicoccum nigrum</name>
    <name type="common">Soil fungus</name>
    <name type="synonym">Epicoccum purpurascens</name>
    <dbReference type="NCBI Taxonomy" id="105696"/>
    <lineage>
        <taxon>Eukaryota</taxon>
        <taxon>Fungi</taxon>
        <taxon>Dikarya</taxon>
        <taxon>Ascomycota</taxon>
        <taxon>Pezizomycotina</taxon>
        <taxon>Dothideomycetes</taxon>
        <taxon>Pleosporomycetidae</taxon>
        <taxon>Pleosporales</taxon>
        <taxon>Pleosporineae</taxon>
        <taxon>Didymellaceae</taxon>
        <taxon>Epicoccum</taxon>
    </lineage>
</organism>
<protein>
    <submittedName>
        <fullName evidence="2">Uncharacterized protein</fullName>
    </submittedName>
</protein>
<dbReference type="OrthoDB" id="2561686at2759"/>
<dbReference type="AlphaFoldDB" id="A0A1Y2LJ57"/>
<keyword evidence="1" id="KW-0812">Transmembrane</keyword>
<accession>A0A1Y2LJ57</accession>
<evidence type="ECO:0000256" key="1">
    <source>
        <dbReference type="SAM" id="Phobius"/>
    </source>
</evidence>
<dbReference type="InParanoid" id="A0A1Y2LJ57"/>
<keyword evidence="3" id="KW-1185">Reference proteome</keyword>